<dbReference type="KEGG" id="cbak:DA792_00250"/>
<dbReference type="EMBL" id="CP028472">
    <property type="protein sequence ID" value="AVW89682.1"/>
    <property type="molecule type" value="Genomic_DNA"/>
</dbReference>
<geneLocation type="plasmid" evidence="2">
    <name>pcblh4a</name>
</geneLocation>
<dbReference type="AlphaFoldDB" id="A0A2R4LXU9"/>
<name>A0A2R4LXU9_9RHOB</name>
<protein>
    <submittedName>
        <fullName evidence="1">Uncharacterized protein</fullName>
    </submittedName>
</protein>
<evidence type="ECO:0000313" key="1">
    <source>
        <dbReference type="EMBL" id="AVW89682.1"/>
    </source>
</evidence>
<gene>
    <name evidence="1" type="ORF">DA792_00250</name>
</gene>
<accession>A0A2R4LXU9</accession>
<organism evidence="1 2">
    <name type="scientific">Celeribacter baekdonensis</name>
    <dbReference type="NCBI Taxonomy" id="875171"/>
    <lineage>
        <taxon>Bacteria</taxon>
        <taxon>Pseudomonadati</taxon>
        <taxon>Pseudomonadota</taxon>
        <taxon>Alphaproteobacteria</taxon>
        <taxon>Rhodobacterales</taxon>
        <taxon>Roseobacteraceae</taxon>
        <taxon>Celeribacter</taxon>
    </lineage>
</organism>
<reference evidence="1 2" key="1">
    <citation type="submission" date="2018-03" db="EMBL/GenBank/DDBJ databases">
        <title>The Complete Genome of Celeribacter baekdonensis strain LH4, a Thiosulfate-Oxidizing Alphaproteobacterium Isolated from Gulf of Mexico Continental Slope Sediments.</title>
        <authorList>
            <person name="Flood B.E."/>
            <person name="Bailey J.V."/>
            <person name="Leprich D."/>
        </authorList>
    </citation>
    <scope>NUCLEOTIDE SEQUENCE [LARGE SCALE GENOMIC DNA]</scope>
    <source>
        <strain evidence="1 2">LH4</strain>
        <plasmid evidence="2">Plasmid pcblh4a</plasmid>
    </source>
</reference>
<proteinExistence type="predicted"/>
<keyword evidence="1" id="KW-0614">Plasmid</keyword>
<dbReference type="Proteomes" id="UP000241447">
    <property type="component" value="Plasmid pCBLh4a"/>
</dbReference>
<sequence>MDHAEGSYSEVIDLLRVNRRVFEPAFLSRKMIREVSDTSRQHNMFNILLGLRAQLHAIRDFVTPIRLLDASEQTAKG</sequence>
<evidence type="ECO:0000313" key="2">
    <source>
        <dbReference type="Proteomes" id="UP000241447"/>
    </source>
</evidence>